<protein>
    <recommendedName>
        <fullName evidence="4">DUF11 domain-containing protein</fullName>
    </recommendedName>
</protein>
<keyword evidence="1" id="KW-1133">Transmembrane helix</keyword>
<comment type="caution">
    <text evidence="2">The sequence shown here is derived from an EMBL/GenBank/DDBJ whole genome shotgun (WGS) entry which is preliminary data.</text>
</comment>
<proteinExistence type="predicted"/>
<dbReference type="STRING" id="1802727.A2937_00070"/>
<keyword evidence="1" id="KW-0812">Transmembrane</keyword>
<sequence length="635" mass="69335">MADDMKSKIAELEKELYGREFKPHEVEDTLERKEIVVPSAWDAESEARASAHEQERAKARHTMIKKIVYISLGFFVFAAVVAALVWWRGSNIISGENIKIETVAPLAVAGGEPFESKITITNENKVAIEAATLFLEYPSGFYAATDKAELPRISKELGVIQPGQSVTESINTILYGEENAEREVSIVLEYRMTGSNATLKKSSAYSLRVSASPVNVKLDIAKEISSGQEVELAIVVESNSKDSLQGLLLEVSYPLGFTFQSADIAPAQGNNVWNIGTLAPQEKRTIKVLGIIEGQEHEEKVVRVLVGTPDLKDERRVGVAYNSVTETLTLTKPFLALDISINGDRSAEYAAPLGRGVRVDITWKSNSPTPIVDTVIEIALKGDALNKYSVYSDGSGFYRSLDNSIVWNKTTKPELGSIEPGERGTISFSFSPVPLGVDAVRTTKNPQIVFEVRARARTSNTASPETVSTFASRKVKFDTDIRLAAQSLYYAGPFKNTGALPPLVDVETSYTVKWVVRNGSNNVSNAIVKTTLPVYVKWLGNISPAGEDMVWNATNSEVSWNVGRIPAGGTREAAFQISFLPSLSQLRKAPFLTGESVLTAVDEFTKTNLSDRKVPVTTNLSSDPQFSQNQGVVVQ</sequence>
<evidence type="ECO:0000256" key="1">
    <source>
        <dbReference type="SAM" id="Phobius"/>
    </source>
</evidence>
<organism evidence="2 3">
    <name type="scientific">Candidatus Yonathbacteria bacterium RIFCSPLOWO2_01_FULL_47_33b</name>
    <dbReference type="NCBI Taxonomy" id="1802727"/>
    <lineage>
        <taxon>Bacteria</taxon>
        <taxon>Candidatus Yonathiibacteriota</taxon>
    </lineage>
</organism>
<dbReference type="Proteomes" id="UP000177987">
    <property type="component" value="Unassembled WGS sequence"/>
</dbReference>
<keyword evidence="1" id="KW-0472">Membrane</keyword>
<evidence type="ECO:0000313" key="3">
    <source>
        <dbReference type="Proteomes" id="UP000177987"/>
    </source>
</evidence>
<dbReference type="AlphaFoldDB" id="A0A1G2SGF2"/>
<gene>
    <name evidence="2" type="ORF">A2937_00070</name>
</gene>
<feature type="transmembrane region" description="Helical" evidence="1">
    <location>
        <begin position="67"/>
        <end position="87"/>
    </location>
</feature>
<evidence type="ECO:0008006" key="4">
    <source>
        <dbReference type="Google" id="ProtNLM"/>
    </source>
</evidence>
<name>A0A1G2SGF2_9BACT</name>
<accession>A0A1G2SGF2</accession>
<dbReference type="EMBL" id="MHUW01000016">
    <property type="protein sequence ID" value="OHA83491.1"/>
    <property type="molecule type" value="Genomic_DNA"/>
</dbReference>
<reference evidence="2 3" key="1">
    <citation type="journal article" date="2016" name="Nat. Commun.">
        <title>Thousands of microbial genomes shed light on interconnected biogeochemical processes in an aquifer system.</title>
        <authorList>
            <person name="Anantharaman K."/>
            <person name="Brown C.T."/>
            <person name="Hug L.A."/>
            <person name="Sharon I."/>
            <person name="Castelle C.J."/>
            <person name="Probst A.J."/>
            <person name="Thomas B.C."/>
            <person name="Singh A."/>
            <person name="Wilkins M.J."/>
            <person name="Karaoz U."/>
            <person name="Brodie E.L."/>
            <person name="Williams K.H."/>
            <person name="Hubbard S.S."/>
            <person name="Banfield J.F."/>
        </authorList>
    </citation>
    <scope>NUCLEOTIDE SEQUENCE [LARGE SCALE GENOMIC DNA]</scope>
</reference>
<evidence type="ECO:0000313" key="2">
    <source>
        <dbReference type="EMBL" id="OHA83491.1"/>
    </source>
</evidence>